<gene>
    <name evidence="1" type="ordered locus">wcw_0372</name>
</gene>
<evidence type="ECO:0000313" key="2">
    <source>
        <dbReference type="Proteomes" id="UP000001505"/>
    </source>
</evidence>
<keyword evidence="2" id="KW-1185">Reference proteome</keyword>
<proteinExistence type="predicted"/>
<protein>
    <submittedName>
        <fullName evidence="1">Uncharacterized protein</fullName>
    </submittedName>
</protein>
<name>D6YUD3_WADCW</name>
<dbReference type="KEGG" id="wch:wcw_0372"/>
<evidence type="ECO:0000313" key="1">
    <source>
        <dbReference type="EMBL" id="ADI37744.1"/>
    </source>
</evidence>
<organism evidence="1 2">
    <name type="scientific">Waddlia chondrophila (strain ATCC VR-1470 / WSU 86-1044)</name>
    <dbReference type="NCBI Taxonomy" id="716544"/>
    <lineage>
        <taxon>Bacteria</taxon>
        <taxon>Pseudomonadati</taxon>
        <taxon>Chlamydiota</taxon>
        <taxon>Chlamydiia</taxon>
        <taxon>Parachlamydiales</taxon>
        <taxon>Waddliaceae</taxon>
        <taxon>Waddlia</taxon>
    </lineage>
</organism>
<dbReference type="Gene3D" id="3.30.1380.10">
    <property type="match status" value="1"/>
</dbReference>
<accession>D6YUD3</accession>
<dbReference type="eggNOG" id="COG3108">
    <property type="taxonomic scope" value="Bacteria"/>
</dbReference>
<dbReference type="HOGENOM" id="CLU_993760_0_0_0"/>
<dbReference type="Proteomes" id="UP000001505">
    <property type="component" value="Chromosome"/>
</dbReference>
<dbReference type="SUPFAM" id="SSF55166">
    <property type="entry name" value="Hedgehog/DD-peptidase"/>
    <property type="match status" value="1"/>
</dbReference>
<dbReference type="AlphaFoldDB" id="D6YUD3"/>
<dbReference type="EMBL" id="CP001928">
    <property type="protein sequence ID" value="ADI37744.1"/>
    <property type="molecule type" value="Genomic_DNA"/>
</dbReference>
<dbReference type="InterPro" id="IPR009045">
    <property type="entry name" value="Zn_M74/Hedgehog-like"/>
</dbReference>
<reference evidence="1 2" key="1">
    <citation type="journal article" date="2010" name="PLoS ONE">
        <title>The Waddlia genome: a window into chlamydial biology.</title>
        <authorList>
            <person name="Bertelli C."/>
            <person name="Collyn F."/>
            <person name="Croxatto A."/>
            <person name="Ruckert C."/>
            <person name="Polkinghorne A."/>
            <person name="Kebbi-Beghdadi C."/>
            <person name="Goesmann A."/>
            <person name="Vaughan L."/>
            <person name="Greub G."/>
        </authorList>
    </citation>
    <scope>NUCLEOTIDE SEQUENCE [LARGE SCALE GENOMIC DNA]</scope>
    <source>
        <strain evidence="2">ATCC VR-1470 / WSU 86-1044</strain>
    </source>
</reference>
<sequence>MIGINPMSRNYAPIFGFFTIFSLFLSGCFDKEKDSARANKGKQITRLSHEVSIVLDPPRYQPSPLYPWEEGLVGNLPKITKEYFRCNGSLLNPEKMIERNGQLERITDCGGAEKHSLPLKDGLEFVQPILISLMNHIQAETGKKVVITSGHRCPEHNQYVDSSKSNLYSKHQVGAEVSFYVKGLEESPERVIQLLMDYYKNHQDEDFRQFQRYEKDDTGVITKPWYNKEIYIKLFKQNEGRNFDNRHPFPYIAVQVRYDPDSKERVIYSWDKAYKNYLRF</sequence>